<sequence>MMAVHKSLVTSPWNASKLLRNPSSISCVIARTKSGEYKEQMVVPKEEVVRFICECMCKLGATVEDGRVVGHQLMIADYSGHFSHGMNRVPMYVEDIKTGMTDPVAKPQIRNDFQAIALVDGNNGLGQVIGKYCMKLAIEKAKKFGIGMVTAHCSNHYGISGYYARMAIEEGLIGFSCTNTSPLMAPTRSKSAGLGTNPLSLGMGALCGDQFLLDMATTAVALGKIEIAIRKNEPIPEGWALGTDGKVTTNSEDAYKASVLMPLGGEEHNSGYKGYGLGLMVEVLCGVLSGSQFGPNIRNWKSKDKIADLGQCFMAIDPDAFGPGSQERLSELLKQLRNLPPAGDKLVLVPGDPERFAMERVDREGGITYHPNQLQACEELAKSVGAKPMELVRKKTVN</sequence>
<evidence type="ECO:0000256" key="1">
    <source>
        <dbReference type="ARBA" id="ARBA00006056"/>
    </source>
</evidence>
<dbReference type="Gene3D" id="1.10.1530.10">
    <property type="match status" value="1"/>
</dbReference>
<reference evidence="3 4" key="1">
    <citation type="submission" date="2024-08" db="EMBL/GenBank/DDBJ databases">
        <authorList>
            <person name="Will J Nash"/>
            <person name="Angela Man"/>
            <person name="Seanna McTaggart"/>
            <person name="Kendall Baker"/>
            <person name="Tom Barker"/>
            <person name="Leah Catchpole"/>
            <person name="Alex Durrant"/>
            <person name="Karim Gharbi"/>
            <person name="Naomi Irish"/>
            <person name="Gemy Kaithakottil"/>
            <person name="Debby Ku"/>
            <person name="Aaliyah Providence"/>
            <person name="Felix Shaw"/>
            <person name="David Swarbreck"/>
            <person name="Chris Watkins"/>
            <person name="Ann M. McCartney"/>
            <person name="Giulio Formenti"/>
            <person name="Alice Mouton"/>
            <person name="Noel Vella"/>
            <person name="Bjorn M von Reumont"/>
            <person name="Adriana Vella"/>
            <person name="Wilfried Haerty"/>
        </authorList>
    </citation>
    <scope>NUCLEOTIDE SEQUENCE [LARGE SCALE GENOMIC DNA]</scope>
</reference>
<dbReference type="InterPro" id="IPR043143">
    <property type="entry name" value="Mal/L-sulf/L-lact_DH-like_NADP"/>
</dbReference>
<keyword evidence="2" id="KW-0560">Oxidoreductase</keyword>
<dbReference type="PANTHER" id="PTHR11091:SF0">
    <property type="entry name" value="MALATE DEHYDROGENASE"/>
    <property type="match status" value="1"/>
</dbReference>
<evidence type="ECO:0000313" key="3">
    <source>
        <dbReference type="EMBL" id="CAL7933239.1"/>
    </source>
</evidence>
<evidence type="ECO:0000256" key="2">
    <source>
        <dbReference type="ARBA" id="ARBA00023002"/>
    </source>
</evidence>
<protein>
    <recommendedName>
        <fullName evidence="5">Malate dehydrogenase</fullName>
    </recommendedName>
</protein>
<name>A0ABP1N007_XYLVO</name>
<keyword evidence="4" id="KW-1185">Reference proteome</keyword>
<evidence type="ECO:0000313" key="4">
    <source>
        <dbReference type="Proteomes" id="UP001642520"/>
    </source>
</evidence>
<dbReference type="EMBL" id="CAXAJV020001281">
    <property type="protein sequence ID" value="CAL7933239.1"/>
    <property type="molecule type" value="Genomic_DNA"/>
</dbReference>
<accession>A0ABP1N007</accession>
<comment type="caution">
    <text evidence="3">The sequence shown here is derived from an EMBL/GenBank/DDBJ whole genome shotgun (WGS) entry which is preliminary data.</text>
</comment>
<evidence type="ECO:0008006" key="5">
    <source>
        <dbReference type="Google" id="ProtNLM"/>
    </source>
</evidence>
<dbReference type="InterPro" id="IPR036111">
    <property type="entry name" value="Mal/L-sulfo/L-lacto_DH-like_sf"/>
</dbReference>
<dbReference type="PANTHER" id="PTHR11091">
    <property type="entry name" value="OXIDOREDUCTASE-RELATED"/>
    <property type="match status" value="1"/>
</dbReference>
<dbReference type="InterPro" id="IPR043144">
    <property type="entry name" value="Mal/L-sulf/L-lact_DH-like_ah"/>
</dbReference>
<dbReference type="SUPFAM" id="SSF89733">
    <property type="entry name" value="L-sulfolactate dehydrogenase-like"/>
    <property type="match status" value="1"/>
</dbReference>
<proteinExistence type="inferred from homology"/>
<dbReference type="Proteomes" id="UP001642520">
    <property type="component" value="Unassembled WGS sequence"/>
</dbReference>
<dbReference type="Gene3D" id="3.30.1370.60">
    <property type="entry name" value="Hypothetical oxidoreductase yiak, domain 2"/>
    <property type="match status" value="1"/>
</dbReference>
<gene>
    <name evidence="3" type="ORF">XYLVIOL_LOCUS374</name>
</gene>
<dbReference type="Pfam" id="PF02615">
    <property type="entry name" value="Ldh_2"/>
    <property type="match status" value="1"/>
</dbReference>
<dbReference type="InterPro" id="IPR003767">
    <property type="entry name" value="Malate/L-lactate_DH-like"/>
</dbReference>
<organism evidence="3 4">
    <name type="scientific">Xylocopa violacea</name>
    <name type="common">Violet carpenter bee</name>
    <name type="synonym">Apis violacea</name>
    <dbReference type="NCBI Taxonomy" id="135666"/>
    <lineage>
        <taxon>Eukaryota</taxon>
        <taxon>Metazoa</taxon>
        <taxon>Ecdysozoa</taxon>
        <taxon>Arthropoda</taxon>
        <taxon>Hexapoda</taxon>
        <taxon>Insecta</taxon>
        <taxon>Pterygota</taxon>
        <taxon>Neoptera</taxon>
        <taxon>Endopterygota</taxon>
        <taxon>Hymenoptera</taxon>
        <taxon>Apocrita</taxon>
        <taxon>Aculeata</taxon>
        <taxon>Apoidea</taxon>
        <taxon>Anthophila</taxon>
        <taxon>Apidae</taxon>
        <taxon>Xylocopa</taxon>
        <taxon>Xylocopa</taxon>
    </lineage>
</organism>
<comment type="similarity">
    <text evidence="1">Belongs to the LDH2/MDH2 oxidoreductase family.</text>
</comment>